<gene>
    <name evidence="1" type="ORF">BV22DRAFT_1133537</name>
</gene>
<evidence type="ECO:0000313" key="1">
    <source>
        <dbReference type="EMBL" id="KAH7919855.1"/>
    </source>
</evidence>
<sequence>MCSHISDITEDLPIFSNQEGAYSQPEAQSGSVSATGYGPDNTRGKFHPDNTALLPGYNSGLQYHSIGQASHFNLNQDTEAIFFNASITPNHQGRVFSTPTTPDYLAGSGTAHRLEDYAPQNTYHPTNTFLGARGPFPTAFPGSLLKSTVAGLQDTYLNAGAINYHTQYPSSVSGNQYIPSAHAGVHSQGWHSIPTAVSTTDDGTSSEFSFFSVDSANSNAHLLALQGSMLTETSVDSARGQYETHQPVYPLQSLKGRAVQELVKFSFTSNALLFGAELQRHIHKTWLDCCFKESCPDGNEIEYRQVKEELSFEYKNTRDTIYRRVEKLIDLPSKRHKLRDVTQADLQRPFPDLFKKPSQGKTEEQAFKENASNLIHNHAYTGFGDPSGGDQFLKNNGCFSTIKGALYNRAENIRKLVHPLMHVFKARCPDPCISFVLGCVYGVLKARARTGKLRKAINADIDWDAVVLETAWIEEELGRRMREDPVWAVNHSQVWAERSQRWVSPLAANTLHSCIGFHNKLFKTGPFHD</sequence>
<proteinExistence type="predicted"/>
<dbReference type="EMBL" id="MU266624">
    <property type="protein sequence ID" value="KAH7919855.1"/>
    <property type="molecule type" value="Genomic_DNA"/>
</dbReference>
<dbReference type="Proteomes" id="UP000790709">
    <property type="component" value="Unassembled WGS sequence"/>
</dbReference>
<reference evidence="1" key="1">
    <citation type="journal article" date="2021" name="New Phytol.">
        <title>Evolutionary innovations through gain and loss of genes in the ectomycorrhizal Boletales.</title>
        <authorList>
            <person name="Wu G."/>
            <person name="Miyauchi S."/>
            <person name="Morin E."/>
            <person name="Kuo A."/>
            <person name="Drula E."/>
            <person name="Varga T."/>
            <person name="Kohler A."/>
            <person name="Feng B."/>
            <person name="Cao Y."/>
            <person name="Lipzen A."/>
            <person name="Daum C."/>
            <person name="Hundley H."/>
            <person name="Pangilinan J."/>
            <person name="Johnson J."/>
            <person name="Barry K."/>
            <person name="LaButti K."/>
            <person name="Ng V."/>
            <person name="Ahrendt S."/>
            <person name="Min B."/>
            <person name="Choi I.G."/>
            <person name="Park H."/>
            <person name="Plett J.M."/>
            <person name="Magnuson J."/>
            <person name="Spatafora J.W."/>
            <person name="Nagy L.G."/>
            <person name="Henrissat B."/>
            <person name="Grigoriev I.V."/>
            <person name="Yang Z.L."/>
            <person name="Xu J."/>
            <person name="Martin F.M."/>
        </authorList>
    </citation>
    <scope>NUCLEOTIDE SEQUENCE</scope>
    <source>
        <strain evidence="1">KUC20120723A-06</strain>
    </source>
</reference>
<accession>A0ACB8B2F3</accession>
<name>A0ACB8B2F3_9AGAM</name>
<organism evidence="1 2">
    <name type="scientific">Leucogyrophana mollusca</name>
    <dbReference type="NCBI Taxonomy" id="85980"/>
    <lineage>
        <taxon>Eukaryota</taxon>
        <taxon>Fungi</taxon>
        <taxon>Dikarya</taxon>
        <taxon>Basidiomycota</taxon>
        <taxon>Agaricomycotina</taxon>
        <taxon>Agaricomycetes</taxon>
        <taxon>Agaricomycetidae</taxon>
        <taxon>Boletales</taxon>
        <taxon>Boletales incertae sedis</taxon>
        <taxon>Leucogyrophana</taxon>
    </lineage>
</organism>
<evidence type="ECO:0000313" key="2">
    <source>
        <dbReference type="Proteomes" id="UP000790709"/>
    </source>
</evidence>
<protein>
    <submittedName>
        <fullName evidence="1">Uncharacterized protein</fullName>
    </submittedName>
</protein>
<keyword evidence="2" id="KW-1185">Reference proteome</keyword>
<comment type="caution">
    <text evidence="1">The sequence shown here is derived from an EMBL/GenBank/DDBJ whole genome shotgun (WGS) entry which is preliminary data.</text>
</comment>